<reference evidence="1 2" key="1">
    <citation type="submission" date="2020-06" db="EMBL/GenBank/DDBJ databases">
        <title>Synonyms of Asaia species.</title>
        <authorList>
            <person name="Sombolestani A."/>
        </authorList>
    </citation>
    <scope>NUCLEOTIDE SEQUENCE [LARGE SCALE GENOMIC DNA]</scope>
    <source>
        <strain evidence="1 2">LMG 27047</strain>
    </source>
</reference>
<name>A0ABX2P7P1_9PROT</name>
<accession>A0ABX2P7P1</accession>
<comment type="caution">
    <text evidence="1">The sequence shown here is derived from an EMBL/GenBank/DDBJ whole genome shotgun (WGS) entry which is preliminary data.</text>
</comment>
<dbReference type="RefSeq" id="WP_267312224.1">
    <property type="nucleotide sequence ID" value="NZ_JABXXV010000009.1"/>
</dbReference>
<proteinExistence type="predicted"/>
<dbReference type="Proteomes" id="UP001516351">
    <property type="component" value="Unassembled WGS sequence"/>
</dbReference>
<keyword evidence="2" id="KW-1185">Reference proteome</keyword>
<sequence>MSNWLDKIRTEAELRKDPMEQFVCSLSDADMANDYFEDHTGELIGAESLKKFLAWTKERVYFVVEYDGDYSVGSVPRNPCDEEADSFGG</sequence>
<evidence type="ECO:0000313" key="1">
    <source>
        <dbReference type="EMBL" id="NVN47978.1"/>
    </source>
</evidence>
<evidence type="ECO:0000313" key="2">
    <source>
        <dbReference type="Proteomes" id="UP001516351"/>
    </source>
</evidence>
<dbReference type="EMBL" id="JABXXV010000009">
    <property type="protein sequence ID" value="NVN47978.1"/>
    <property type="molecule type" value="Genomic_DNA"/>
</dbReference>
<gene>
    <name evidence="1" type="ORF">HW542_14340</name>
</gene>
<organism evidence="1 2">
    <name type="scientific">Asaia spathodeae</name>
    <dbReference type="NCBI Taxonomy" id="657016"/>
    <lineage>
        <taxon>Bacteria</taxon>
        <taxon>Pseudomonadati</taxon>
        <taxon>Pseudomonadota</taxon>
        <taxon>Alphaproteobacteria</taxon>
        <taxon>Acetobacterales</taxon>
        <taxon>Acetobacteraceae</taxon>
        <taxon>Asaia</taxon>
    </lineage>
</organism>
<protein>
    <submittedName>
        <fullName evidence="1">Uncharacterized protein</fullName>
    </submittedName>
</protein>